<comment type="caution">
    <text evidence="1">The sequence shown here is derived from an EMBL/GenBank/DDBJ whole genome shotgun (WGS) entry which is preliminary data.</text>
</comment>
<reference evidence="1" key="1">
    <citation type="submission" date="2022-12" db="EMBL/GenBank/DDBJ databases">
        <title>Reference genome sequencing for broad-spectrum identification of bacterial and archaeal isolates by mass spectrometry.</title>
        <authorList>
            <person name="Sekiguchi Y."/>
            <person name="Tourlousse D.M."/>
        </authorList>
    </citation>
    <scope>NUCLEOTIDE SEQUENCE</scope>
    <source>
        <strain evidence="1">14</strain>
    </source>
</reference>
<accession>A0A9W6CV49</accession>
<dbReference type="AlphaFoldDB" id="A0A9W6CV49"/>
<organism evidence="1 2">
    <name type="scientific">Agromyces rhizosphaerae</name>
    <dbReference type="NCBI Taxonomy" id="88374"/>
    <lineage>
        <taxon>Bacteria</taxon>
        <taxon>Bacillati</taxon>
        <taxon>Actinomycetota</taxon>
        <taxon>Actinomycetes</taxon>
        <taxon>Micrococcales</taxon>
        <taxon>Microbacteriaceae</taxon>
        <taxon>Agromyces</taxon>
    </lineage>
</organism>
<dbReference type="CDD" id="cd12913">
    <property type="entry name" value="PDC1_MCP_like"/>
    <property type="match status" value="1"/>
</dbReference>
<gene>
    <name evidence="1" type="ORF">ARHIZOSPH14_16210</name>
</gene>
<dbReference type="EMBL" id="BSDP01000001">
    <property type="protein sequence ID" value="GLI27379.1"/>
    <property type="molecule type" value="Genomic_DNA"/>
</dbReference>
<dbReference type="Gene3D" id="3.30.450.20">
    <property type="entry name" value="PAS domain"/>
    <property type="match status" value="1"/>
</dbReference>
<evidence type="ECO:0008006" key="3">
    <source>
        <dbReference type="Google" id="ProtNLM"/>
    </source>
</evidence>
<evidence type="ECO:0000313" key="1">
    <source>
        <dbReference type="EMBL" id="GLI27379.1"/>
    </source>
</evidence>
<keyword evidence="2" id="KW-1185">Reference proteome</keyword>
<dbReference type="Proteomes" id="UP001144396">
    <property type="component" value="Unassembled WGS sequence"/>
</dbReference>
<name>A0A9W6CV49_9MICO</name>
<dbReference type="RefSeq" id="WP_281883873.1">
    <property type="nucleotide sequence ID" value="NZ_BSDP01000001.1"/>
</dbReference>
<dbReference type="Pfam" id="PF22673">
    <property type="entry name" value="MCP-like_PDC_1"/>
    <property type="match status" value="1"/>
</dbReference>
<evidence type="ECO:0000313" key="2">
    <source>
        <dbReference type="Proteomes" id="UP001144396"/>
    </source>
</evidence>
<protein>
    <recommendedName>
        <fullName evidence="3">Cache domain-containing protein</fullName>
    </recommendedName>
</protein>
<sequence length="258" mass="27139">MTTGTTLATDAAAARIAETVDGLFALIGTWRDDVAEHVADRVAPLAAGVDEVVERFAVRALEDPDSLVTGAGFVAAPGLLADAPWHLSWWLGDANTLGLDGREPTIRRLEAVVDPDAESFRDYTTLEWWRVPLATGRRHLTGPYVDYLCTDAYTVTITVPVLVDGEMAGVVGADVYVSELESALLPVIEATGGACTVVNARGRVVASTDAQRAVGTVLRIDGLRDALDGPADGRAVELDGVGRVLACGDTTLALVVED</sequence>
<proteinExistence type="predicted"/>